<organism evidence="1 2">
    <name type="scientific">Prunus dulcis</name>
    <name type="common">Almond</name>
    <name type="synonym">Amygdalus dulcis</name>
    <dbReference type="NCBI Taxonomy" id="3755"/>
    <lineage>
        <taxon>Eukaryota</taxon>
        <taxon>Viridiplantae</taxon>
        <taxon>Streptophyta</taxon>
        <taxon>Embryophyta</taxon>
        <taxon>Tracheophyta</taxon>
        <taxon>Spermatophyta</taxon>
        <taxon>Magnoliopsida</taxon>
        <taxon>eudicotyledons</taxon>
        <taxon>Gunneridae</taxon>
        <taxon>Pentapetalae</taxon>
        <taxon>rosids</taxon>
        <taxon>fabids</taxon>
        <taxon>Rosales</taxon>
        <taxon>Rosaceae</taxon>
        <taxon>Amygdaloideae</taxon>
        <taxon>Amygdaleae</taxon>
        <taxon>Prunus</taxon>
    </lineage>
</organism>
<dbReference type="InParanoid" id="A0A5E4EYV6"/>
<dbReference type="Gramene" id="VVA20873">
    <property type="protein sequence ID" value="VVA20873"/>
    <property type="gene ID" value="Prudul26B016372"/>
</dbReference>
<accession>A0A5E4EYV6</accession>
<dbReference type="EMBL" id="CABIKO010000048">
    <property type="protein sequence ID" value="VVA20873.1"/>
    <property type="molecule type" value="Genomic_DNA"/>
</dbReference>
<sequence>MVDPPQWIPFSSFCRFAKGKGEGFLAFNSLPRCREVSKRCHVSGSGATSSASVALFMTVYVKP</sequence>
<name>A0A5E4EYV6_PRUDU</name>
<gene>
    <name evidence="1" type="ORF">ALMOND_2B016372</name>
</gene>
<dbReference type="Proteomes" id="UP000327085">
    <property type="component" value="Chromosome 1"/>
</dbReference>
<dbReference type="AlphaFoldDB" id="A0A5E4EYV6"/>
<evidence type="ECO:0000313" key="2">
    <source>
        <dbReference type="Proteomes" id="UP000327085"/>
    </source>
</evidence>
<evidence type="ECO:0000313" key="1">
    <source>
        <dbReference type="EMBL" id="VVA20873.1"/>
    </source>
</evidence>
<protein>
    <submittedName>
        <fullName evidence="1">Uncharacterized protein</fullName>
    </submittedName>
</protein>
<proteinExistence type="predicted"/>
<reference evidence="2" key="1">
    <citation type="journal article" date="2020" name="Plant J.">
        <title>Transposons played a major role in the diversification between the closely related almond and peach genomes: results from the almond genome sequence.</title>
        <authorList>
            <person name="Alioto T."/>
            <person name="Alexiou K.G."/>
            <person name="Bardil A."/>
            <person name="Barteri F."/>
            <person name="Castanera R."/>
            <person name="Cruz F."/>
            <person name="Dhingra A."/>
            <person name="Duval H."/>
            <person name="Fernandez I Marti A."/>
            <person name="Frias L."/>
            <person name="Galan B."/>
            <person name="Garcia J.L."/>
            <person name="Howad W."/>
            <person name="Gomez-Garrido J."/>
            <person name="Gut M."/>
            <person name="Julca I."/>
            <person name="Morata J."/>
            <person name="Puigdomenech P."/>
            <person name="Ribeca P."/>
            <person name="Rubio Cabetas M.J."/>
            <person name="Vlasova A."/>
            <person name="Wirthensohn M."/>
            <person name="Garcia-Mas J."/>
            <person name="Gabaldon T."/>
            <person name="Casacuberta J.M."/>
            <person name="Arus P."/>
        </authorList>
    </citation>
    <scope>NUCLEOTIDE SEQUENCE [LARGE SCALE GENOMIC DNA]</scope>
    <source>
        <strain evidence="2">cv. Texas</strain>
    </source>
</reference>